<dbReference type="RefSeq" id="XP_007392238.1">
    <property type="nucleotide sequence ID" value="XM_007392176.1"/>
</dbReference>
<dbReference type="GeneID" id="18914897"/>
<dbReference type="Proteomes" id="UP000008370">
    <property type="component" value="Unassembled WGS sequence"/>
</dbReference>
<evidence type="ECO:0000313" key="2">
    <source>
        <dbReference type="Proteomes" id="UP000008370"/>
    </source>
</evidence>
<name>K5WJU3_PHACS</name>
<keyword evidence="2" id="KW-1185">Reference proteome</keyword>
<evidence type="ECO:0000313" key="1">
    <source>
        <dbReference type="EMBL" id="EKM59680.1"/>
    </source>
</evidence>
<dbReference type="AlphaFoldDB" id="K5WJU3"/>
<dbReference type="HOGENOM" id="CLU_1461819_0_0_1"/>
<gene>
    <name evidence="1" type="ORF">PHACADRAFT_250327</name>
</gene>
<reference evidence="1 2" key="1">
    <citation type="journal article" date="2012" name="BMC Genomics">
        <title>Comparative genomics of the white-rot fungi, Phanerochaete carnosa and P. chrysosporium, to elucidate the genetic basis of the distinct wood types they colonize.</title>
        <authorList>
            <person name="Suzuki H."/>
            <person name="MacDonald J."/>
            <person name="Syed K."/>
            <person name="Salamov A."/>
            <person name="Hori C."/>
            <person name="Aerts A."/>
            <person name="Henrissat B."/>
            <person name="Wiebenga A."/>
            <person name="vanKuyk P.A."/>
            <person name="Barry K."/>
            <person name="Lindquist E."/>
            <person name="LaButti K."/>
            <person name="Lapidus A."/>
            <person name="Lucas S."/>
            <person name="Coutinho P."/>
            <person name="Gong Y."/>
            <person name="Samejima M."/>
            <person name="Mahadevan R."/>
            <person name="Abou-Zaid M."/>
            <person name="de Vries R.P."/>
            <person name="Igarashi K."/>
            <person name="Yadav J.S."/>
            <person name="Grigoriev I.V."/>
            <person name="Master E.R."/>
        </authorList>
    </citation>
    <scope>NUCLEOTIDE SEQUENCE [LARGE SCALE GENOMIC DNA]</scope>
    <source>
        <strain evidence="1 2">HHB-10118-sp</strain>
    </source>
</reference>
<proteinExistence type="predicted"/>
<dbReference type="InParanoid" id="K5WJU3"/>
<sequence>MSSRKVWYVLRPSISRVVMLNFTFGYVLGRTLVHGKPDNVPLAGRAVERSFVLSPRFADDGRATIVRMPGYHGRVSSIHLRGRFSTTVRPLVTRPCPTPSSSAKRFVLLRAGQGSTSEPATVSTETAAVTVKSAERNVRRWRCESRSACTNAMVCGCVSCSGRCLSPAHAVESQCMGYSQGLNVS</sequence>
<dbReference type="KEGG" id="pco:PHACADRAFT_250327"/>
<organism evidence="1 2">
    <name type="scientific">Phanerochaete carnosa (strain HHB-10118-sp)</name>
    <name type="common">White-rot fungus</name>
    <name type="synonym">Peniophora carnosa</name>
    <dbReference type="NCBI Taxonomy" id="650164"/>
    <lineage>
        <taxon>Eukaryota</taxon>
        <taxon>Fungi</taxon>
        <taxon>Dikarya</taxon>
        <taxon>Basidiomycota</taxon>
        <taxon>Agaricomycotina</taxon>
        <taxon>Agaricomycetes</taxon>
        <taxon>Polyporales</taxon>
        <taxon>Phanerochaetaceae</taxon>
        <taxon>Phanerochaete</taxon>
    </lineage>
</organism>
<accession>K5WJU3</accession>
<dbReference type="EMBL" id="JH930469">
    <property type="protein sequence ID" value="EKM59680.1"/>
    <property type="molecule type" value="Genomic_DNA"/>
</dbReference>
<protein>
    <submittedName>
        <fullName evidence="1">Uncharacterized protein</fullName>
    </submittedName>
</protein>